<dbReference type="GO" id="GO:0008483">
    <property type="term" value="F:transaminase activity"/>
    <property type="evidence" value="ECO:0007669"/>
    <property type="project" value="UniProtKB-KW"/>
</dbReference>
<evidence type="ECO:0000313" key="8">
    <source>
        <dbReference type="EMBL" id="RSU02639.1"/>
    </source>
</evidence>
<dbReference type="InterPro" id="IPR015421">
    <property type="entry name" value="PyrdxlP-dep_Trfase_major"/>
</dbReference>
<evidence type="ECO:0000259" key="7">
    <source>
        <dbReference type="Pfam" id="PF00155"/>
    </source>
</evidence>
<dbReference type="Proteomes" id="UP000288197">
    <property type="component" value="Unassembled WGS sequence"/>
</dbReference>
<dbReference type="GO" id="GO:0030170">
    <property type="term" value="F:pyridoxal phosphate binding"/>
    <property type="evidence" value="ECO:0007669"/>
    <property type="project" value="InterPro"/>
</dbReference>
<dbReference type="FunFam" id="3.40.640.10:FF:000033">
    <property type="entry name" value="Aspartate aminotransferase"/>
    <property type="match status" value="1"/>
</dbReference>
<dbReference type="EMBL" id="NGJX01000004">
    <property type="protein sequence ID" value="RSU02639.1"/>
    <property type="molecule type" value="Genomic_DNA"/>
</dbReference>
<keyword evidence="5" id="KW-0663">Pyridoxal phosphate</keyword>
<evidence type="ECO:0000256" key="2">
    <source>
        <dbReference type="ARBA" id="ARBA00007441"/>
    </source>
</evidence>
<keyword evidence="4 6" id="KW-0808">Transferase</keyword>
<dbReference type="OrthoDB" id="9802328at2"/>
<evidence type="ECO:0000256" key="3">
    <source>
        <dbReference type="ARBA" id="ARBA00022576"/>
    </source>
</evidence>
<dbReference type="InterPro" id="IPR004839">
    <property type="entry name" value="Aminotransferase_I/II_large"/>
</dbReference>
<proteinExistence type="inferred from homology"/>
<sequence length="396" mass="43480">MKLSNRVLGLAPSATLAADAKAKNLKAQGVDVLSLTLGEPDFATPKNIQDAAIVSIKNGSASFYTPVAGIPKLIQSIIERTKEDYGLTYQTNEVMVGTGAKFILFTLFQSILNLDDEVIIPVPYWVSYASQVELAEGKPVFAMGHEDNGFKITVEDLENVRTDKTKAFILNSPCNPTGAIYTADELEKIGNWAVKHNILIVADDIYGKLVYNGNVFTPIATLSEAIMKQTLIINGVSKSYAMTGWRIGYAMGDKEIISQMTKIASQATSNPSTVSQYAAVEALSGPQEQVAVMRDVFEERLNHFYNRVSQLPGFKLEKPQGAFYLYPDVSECLTLCGYDNVTNWVNDLLEEAHVAVVTGEGFGTDKHIRLSYATDMETLDKAVDQIAMFIEKKSKK</sequence>
<dbReference type="PANTHER" id="PTHR46383:SF1">
    <property type="entry name" value="ASPARTATE AMINOTRANSFERASE"/>
    <property type="match status" value="1"/>
</dbReference>
<dbReference type="GeneID" id="63146012"/>
<dbReference type="AlphaFoldDB" id="A0A369AXZ7"/>
<dbReference type="InterPro" id="IPR015424">
    <property type="entry name" value="PyrdxlP-dep_Trfase"/>
</dbReference>
<evidence type="ECO:0000256" key="5">
    <source>
        <dbReference type="ARBA" id="ARBA00022898"/>
    </source>
</evidence>
<keyword evidence="9" id="KW-1185">Reference proteome</keyword>
<dbReference type="Pfam" id="PF00155">
    <property type="entry name" value="Aminotran_1_2"/>
    <property type="match status" value="1"/>
</dbReference>
<dbReference type="InterPro" id="IPR050596">
    <property type="entry name" value="AspAT/PAT-like"/>
</dbReference>
<evidence type="ECO:0000256" key="6">
    <source>
        <dbReference type="RuleBase" id="RU000481"/>
    </source>
</evidence>
<evidence type="ECO:0000313" key="9">
    <source>
        <dbReference type="Proteomes" id="UP000288197"/>
    </source>
</evidence>
<dbReference type="EC" id="2.6.1.-" evidence="6"/>
<comment type="cofactor">
    <cofactor evidence="1 6">
        <name>pyridoxal 5'-phosphate</name>
        <dbReference type="ChEBI" id="CHEBI:597326"/>
    </cofactor>
</comment>
<dbReference type="InterPro" id="IPR004838">
    <property type="entry name" value="NHTrfase_class1_PyrdxlP-BS"/>
</dbReference>
<dbReference type="InterPro" id="IPR015422">
    <property type="entry name" value="PyrdxlP-dep_Trfase_small"/>
</dbReference>
<feature type="domain" description="Aminotransferase class I/classII large" evidence="7">
    <location>
        <begin position="31"/>
        <end position="386"/>
    </location>
</feature>
<dbReference type="PROSITE" id="PS00105">
    <property type="entry name" value="AA_TRANSFER_CLASS_1"/>
    <property type="match status" value="1"/>
</dbReference>
<dbReference type="RefSeq" id="WP_114289198.1">
    <property type="nucleotide sequence ID" value="NZ_CP122523.1"/>
</dbReference>
<organism evidence="8 9">
    <name type="scientific">Vagococcus fluvialis</name>
    <dbReference type="NCBI Taxonomy" id="2738"/>
    <lineage>
        <taxon>Bacteria</taxon>
        <taxon>Bacillati</taxon>
        <taxon>Bacillota</taxon>
        <taxon>Bacilli</taxon>
        <taxon>Lactobacillales</taxon>
        <taxon>Enterococcaceae</taxon>
        <taxon>Vagococcus</taxon>
    </lineage>
</organism>
<evidence type="ECO:0000256" key="4">
    <source>
        <dbReference type="ARBA" id="ARBA00022679"/>
    </source>
</evidence>
<keyword evidence="3 6" id="KW-0032">Aminotransferase</keyword>
<dbReference type="GO" id="GO:0006520">
    <property type="term" value="P:amino acid metabolic process"/>
    <property type="evidence" value="ECO:0007669"/>
    <property type="project" value="InterPro"/>
</dbReference>
<dbReference type="Gene3D" id="3.40.640.10">
    <property type="entry name" value="Type I PLP-dependent aspartate aminotransferase-like (Major domain)"/>
    <property type="match status" value="1"/>
</dbReference>
<dbReference type="Gene3D" id="3.90.1150.10">
    <property type="entry name" value="Aspartate Aminotransferase, domain 1"/>
    <property type="match status" value="1"/>
</dbReference>
<name>A0A369AXZ7_9ENTE</name>
<evidence type="ECO:0000256" key="1">
    <source>
        <dbReference type="ARBA" id="ARBA00001933"/>
    </source>
</evidence>
<accession>A0A369AXZ7</accession>
<comment type="caution">
    <text evidence="8">The sequence shown here is derived from an EMBL/GenBank/DDBJ whole genome shotgun (WGS) entry which is preliminary data.</text>
</comment>
<dbReference type="PANTHER" id="PTHR46383">
    <property type="entry name" value="ASPARTATE AMINOTRANSFERASE"/>
    <property type="match status" value="1"/>
</dbReference>
<comment type="similarity">
    <text evidence="2 6">Belongs to the class-I pyridoxal-phosphate-dependent aminotransferase family.</text>
</comment>
<dbReference type="CDD" id="cd00609">
    <property type="entry name" value="AAT_like"/>
    <property type="match status" value="1"/>
</dbReference>
<protein>
    <recommendedName>
        <fullName evidence="6">Aminotransferase</fullName>
        <ecNumber evidence="6">2.6.1.-</ecNumber>
    </recommendedName>
</protein>
<gene>
    <name evidence="8" type="ORF">CBF32_05060</name>
</gene>
<dbReference type="SUPFAM" id="SSF53383">
    <property type="entry name" value="PLP-dependent transferases"/>
    <property type="match status" value="1"/>
</dbReference>
<reference evidence="8 9" key="1">
    <citation type="submission" date="2017-05" db="EMBL/GenBank/DDBJ databases">
        <title>Vagococcus spp. assemblies.</title>
        <authorList>
            <person name="Gulvik C.A."/>
        </authorList>
    </citation>
    <scope>NUCLEOTIDE SEQUENCE [LARGE SCALE GENOMIC DNA]</scope>
    <source>
        <strain evidence="8 9">NCFB 2497</strain>
    </source>
</reference>